<dbReference type="eggNOG" id="ENOG502RR7P">
    <property type="taxonomic scope" value="Eukaryota"/>
</dbReference>
<proteinExistence type="predicted"/>
<dbReference type="AlphaFoldDB" id="A0A093V9L0"/>
<reference evidence="1" key="1">
    <citation type="journal article" date="2014" name="PLoS Genet.">
        <title>Signature Gene Expression Reveals Novel Clues to the Molecular Mechanisms of Dimorphic Transition in Penicillium marneffei.</title>
        <authorList>
            <person name="Yang E."/>
            <person name="Wang G."/>
            <person name="Cai J."/>
            <person name="Woo P.C."/>
            <person name="Lau S.K."/>
            <person name="Yuen K.-Y."/>
            <person name="Chow W.-N."/>
            <person name="Lin X."/>
        </authorList>
    </citation>
    <scope>NUCLEOTIDE SEQUENCE [LARGE SCALE GENOMIC DNA]</scope>
    <source>
        <strain evidence="1">PM1</strain>
    </source>
</reference>
<organism evidence="1">
    <name type="scientific">Talaromyces marneffei PM1</name>
    <dbReference type="NCBI Taxonomy" id="1077442"/>
    <lineage>
        <taxon>Eukaryota</taxon>
        <taxon>Fungi</taxon>
        <taxon>Dikarya</taxon>
        <taxon>Ascomycota</taxon>
        <taxon>Pezizomycotina</taxon>
        <taxon>Eurotiomycetes</taxon>
        <taxon>Eurotiomycetidae</taxon>
        <taxon>Eurotiales</taxon>
        <taxon>Trichocomaceae</taxon>
        <taxon>Talaromyces</taxon>
        <taxon>Talaromyces sect. Talaromyces</taxon>
    </lineage>
</organism>
<protein>
    <submittedName>
        <fullName evidence="1">Bile salt-activated lipase</fullName>
    </submittedName>
</protein>
<gene>
    <name evidence="1" type="ORF">GQ26_0361000</name>
</gene>
<comment type="caution">
    <text evidence="1">The sequence shown here is derived from an EMBL/GenBank/DDBJ whole genome shotgun (WGS) entry which is preliminary data.</text>
</comment>
<dbReference type="EMBL" id="JPOX01000036">
    <property type="protein sequence ID" value="KFX43386.1"/>
    <property type="molecule type" value="Genomic_DNA"/>
</dbReference>
<sequence>MLQHILSSEDIWPGGIPSTIRLHPNDNWSEDELKEESKGWCQFVEEEWIPKTDLNEQMQQRRALIESWASADQNFRDSYHRRAPLRDSPLDYPPNLLPKYLPDQKRFICLAPVDRGKHSENYKRLLKVLILLYNHENRSLDHPMAHYTGWDPCHIPAIMVDPSFTDAADDPSFSSYRSLLINYYLHPADFRAVSMTRAGTIVFPKVNLWEFIVIDQESLNEGRLAVINFKFNGQLENYALLRPMPMGKAMLHLHLEGWSVGEVLNGEESDWAVRRWNKPMDIDQPLIGILDSAHQRGELFFDKYSPDDWARQLEAFAPGYLDLEARDREADFDLTNLWDPKPETEYSLGKFVQ</sequence>
<name>A0A093V9L0_TALMA</name>
<accession>A0A093V9L0</accession>
<dbReference type="HOGENOM" id="CLU_054246_0_0_1"/>
<evidence type="ECO:0000313" key="1">
    <source>
        <dbReference type="EMBL" id="KFX43386.1"/>
    </source>
</evidence>